<comment type="caution">
    <text evidence="1">The sequence shown here is derived from an EMBL/GenBank/DDBJ whole genome shotgun (WGS) entry which is preliminary data.</text>
</comment>
<dbReference type="Proteomes" id="UP001250538">
    <property type="component" value="Unassembled WGS sequence"/>
</dbReference>
<keyword evidence="2" id="KW-1185">Reference proteome</keyword>
<dbReference type="AlphaFoldDB" id="A0AAJ2JZY1"/>
<proteinExistence type="predicted"/>
<sequence>MNNVVDYKKIDSYFLTEEQLQAECERLDALKPRDYKGQTEVFAPQKKWNGKYIRKGGEW</sequence>
<evidence type="ECO:0000313" key="1">
    <source>
        <dbReference type="EMBL" id="MDT8980005.1"/>
    </source>
</evidence>
<protein>
    <submittedName>
        <fullName evidence="1">Uncharacterized protein</fullName>
    </submittedName>
</protein>
<reference evidence="2" key="1">
    <citation type="submission" date="2023-09" db="EMBL/GenBank/DDBJ databases">
        <title>Paenibacillus sp. chi10 Genome sequencing and assembly.</title>
        <authorList>
            <person name="Kim I."/>
        </authorList>
    </citation>
    <scope>NUCLEOTIDE SEQUENCE [LARGE SCALE GENOMIC DNA]</scope>
    <source>
        <strain evidence="2">chi10</strain>
    </source>
</reference>
<evidence type="ECO:0000313" key="2">
    <source>
        <dbReference type="Proteomes" id="UP001250538"/>
    </source>
</evidence>
<accession>A0AAJ2JZY1</accession>
<dbReference type="RefSeq" id="WP_315747365.1">
    <property type="nucleotide sequence ID" value="NZ_JAVYAA010000010.1"/>
</dbReference>
<dbReference type="EMBL" id="JAVYAA010000010">
    <property type="protein sequence ID" value="MDT8980005.1"/>
    <property type="molecule type" value="Genomic_DNA"/>
</dbReference>
<name>A0AAJ2JZY1_9BACL</name>
<gene>
    <name evidence="1" type="ORF">RQP50_27625</name>
</gene>
<organism evidence="1 2">
    <name type="scientific">Paenibacillus suaedae</name>
    <dbReference type="NCBI Taxonomy" id="3077233"/>
    <lineage>
        <taxon>Bacteria</taxon>
        <taxon>Bacillati</taxon>
        <taxon>Bacillota</taxon>
        <taxon>Bacilli</taxon>
        <taxon>Bacillales</taxon>
        <taxon>Paenibacillaceae</taxon>
        <taxon>Paenibacillus</taxon>
    </lineage>
</organism>